<dbReference type="Proteomes" id="UP000265520">
    <property type="component" value="Unassembled WGS sequence"/>
</dbReference>
<evidence type="ECO:0000313" key="2">
    <source>
        <dbReference type="Proteomes" id="UP000265520"/>
    </source>
</evidence>
<keyword evidence="2" id="KW-1185">Reference proteome</keyword>
<feature type="non-terminal residue" evidence="1">
    <location>
        <position position="1"/>
    </location>
</feature>
<reference evidence="1 2" key="1">
    <citation type="journal article" date="2018" name="Front. Plant Sci.">
        <title>Red Clover (Trifolium pratense) and Zigzag Clover (T. medium) - A Picture of Genomic Similarities and Differences.</title>
        <authorList>
            <person name="Dluhosova J."/>
            <person name="Istvanek J."/>
            <person name="Nedelnik J."/>
            <person name="Repkova J."/>
        </authorList>
    </citation>
    <scope>NUCLEOTIDE SEQUENCE [LARGE SCALE GENOMIC DNA]</scope>
    <source>
        <strain evidence="2">cv. 10/8</strain>
        <tissue evidence="1">Leaf</tissue>
    </source>
</reference>
<accession>A0A392P351</accession>
<comment type="caution">
    <text evidence="1">The sequence shown here is derived from an EMBL/GenBank/DDBJ whole genome shotgun (WGS) entry which is preliminary data.</text>
</comment>
<protein>
    <submittedName>
        <fullName evidence="1">Uncharacterized protein</fullName>
    </submittedName>
</protein>
<name>A0A392P351_9FABA</name>
<sequence>LAFSTQPSAFPAQLDHELHLQHTQLCMFSSAQPSAFPAQHTQLNMFNSTHI</sequence>
<dbReference type="AlphaFoldDB" id="A0A392P351"/>
<gene>
    <name evidence="1" type="ORF">A2U01_0026295</name>
</gene>
<organism evidence="1 2">
    <name type="scientific">Trifolium medium</name>
    <dbReference type="NCBI Taxonomy" id="97028"/>
    <lineage>
        <taxon>Eukaryota</taxon>
        <taxon>Viridiplantae</taxon>
        <taxon>Streptophyta</taxon>
        <taxon>Embryophyta</taxon>
        <taxon>Tracheophyta</taxon>
        <taxon>Spermatophyta</taxon>
        <taxon>Magnoliopsida</taxon>
        <taxon>eudicotyledons</taxon>
        <taxon>Gunneridae</taxon>
        <taxon>Pentapetalae</taxon>
        <taxon>rosids</taxon>
        <taxon>fabids</taxon>
        <taxon>Fabales</taxon>
        <taxon>Fabaceae</taxon>
        <taxon>Papilionoideae</taxon>
        <taxon>50 kb inversion clade</taxon>
        <taxon>NPAAA clade</taxon>
        <taxon>Hologalegina</taxon>
        <taxon>IRL clade</taxon>
        <taxon>Trifolieae</taxon>
        <taxon>Trifolium</taxon>
    </lineage>
</organism>
<dbReference type="EMBL" id="LXQA010058044">
    <property type="protein sequence ID" value="MCI05245.1"/>
    <property type="molecule type" value="Genomic_DNA"/>
</dbReference>
<proteinExistence type="predicted"/>
<evidence type="ECO:0000313" key="1">
    <source>
        <dbReference type="EMBL" id="MCI05245.1"/>
    </source>
</evidence>